<name>A0A523UQN1_UNCT6</name>
<comment type="subcellular location">
    <subcellularLocation>
        <location evidence="1">Membrane</location>
        <topology evidence="1">Multi-pass membrane protein</topology>
    </subcellularLocation>
</comment>
<keyword evidence="7 8" id="KW-0472">Membrane</keyword>
<feature type="transmembrane region" description="Helical" evidence="8">
    <location>
        <begin position="577"/>
        <end position="598"/>
    </location>
</feature>
<evidence type="ECO:0000256" key="4">
    <source>
        <dbReference type="ARBA" id="ARBA00022692"/>
    </source>
</evidence>
<sequence length="674" mass="75529">MSLVKMQKVLLLGHKSEKEQLLRTLQEAGILHLSSLNEEELAKEIPDLVPGEAIPGKELESLVSDLNGSINYLSIYAKPASLMEGIIPSKLEFSQEESNEIIESYDASETISKCNKMLKEREALNTKENSLNAHIGLLSNWTGLDVDLEDVRSTKRVAIMPTTIHTKLTREELEVEFSSSPVDMEIVHAETGKVNCILAYAKDDEIESRDFLKGFDSETVDLTGLKGTPKRIIDDAHKEFLSVYKRKQDLADDSKELEAERKKLLLLYDHYNSLMETKQAERFSLDTKNAFALTGWIRRTDKKKLNSIADSFESVSLSEAEPDKGEDPPVELINSRAFRPFETVTELYSMPRHFELDPTPLLAIWFALFFALCLTDAGYGLILAAIALIMMPRVQGNKRILWLLFTAGVTTILVGALTGSWFGDLADYTNVPALLKFRHAVQLFDPMESPIVFFRLALGLGVIHVFFGLGIRIYQDIKHRAYLDAFADQFLWLVWWIGVIMLLFSTDQVVKLALSNRVLLPAWMARPGMIATGVASVLIMLLAGRKEETFIMKGLMGVMRLTVLGGIFSFLGDFLSYLRLMALGMTTGGIAMAINAICLKALPIPKFLGVLIWIPMTLMLGVFINVLGGYVHTLRLQYVEFFQKFYTGGGEPFRPFAKNFKNTLVKQVPQTGGD</sequence>
<accession>A0A523UQN1</accession>
<organism evidence="9 10">
    <name type="scientific">candidate division TA06 bacterium</name>
    <dbReference type="NCBI Taxonomy" id="2250710"/>
    <lineage>
        <taxon>Bacteria</taxon>
        <taxon>Bacteria division TA06</taxon>
    </lineage>
</organism>
<feature type="transmembrane region" description="Helical" evidence="8">
    <location>
        <begin position="610"/>
        <end position="631"/>
    </location>
</feature>
<feature type="transmembrane region" description="Helical" evidence="8">
    <location>
        <begin position="524"/>
        <end position="543"/>
    </location>
</feature>
<keyword evidence="6" id="KW-0406">Ion transport</keyword>
<dbReference type="GO" id="GO:0016471">
    <property type="term" value="C:vacuolar proton-transporting V-type ATPase complex"/>
    <property type="evidence" value="ECO:0007669"/>
    <property type="project" value="TreeGrafter"/>
</dbReference>
<evidence type="ECO:0000256" key="2">
    <source>
        <dbReference type="ARBA" id="ARBA00009904"/>
    </source>
</evidence>
<dbReference type="Proteomes" id="UP000315525">
    <property type="component" value="Unassembled WGS sequence"/>
</dbReference>
<dbReference type="Pfam" id="PF01496">
    <property type="entry name" value="V_ATPase_I"/>
    <property type="match status" value="1"/>
</dbReference>
<dbReference type="InterPro" id="IPR002490">
    <property type="entry name" value="V-ATPase_116kDa_su"/>
</dbReference>
<dbReference type="PANTHER" id="PTHR11629">
    <property type="entry name" value="VACUOLAR PROTON ATPASES"/>
    <property type="match status" value="1"/>
</dbReference>
<keyword evidence="4 8" id="KW-0812">Transmembrane</keyword>
<feature type="transmembrane region" description="Helical" evidence="8">
    <location>
        <begin position="452"/>
        <end position="474"/>
    </location>
</feature>
<protein>
    <submittedName>
        <fullName evidence="9">V-type ATP synthase subunit I</fullName>
    </submittedName>
</protein>
<dbReference type="GO" id="GO:0046961">
    <property type="term" value="F:proton-transporting ATPase activity, rotational mechanism"/>
    <property type="evidence" value="ECO:0007669"/>
    <property type="project" value="InterPro"/>
</dbReference>
<evidence type="ECO:0000256" key="7">
    <source>
        <dbReference type="ARBA" id="ARBA00023136"/>
    </source>
</evidence>
<feature type="transmembrane region" description="Helical" evidence="8">
    <location>
        <begin position="400"/>
        <end position="422"/>
    </location>
</feature>
<dbReference type="Gene3D" id="1.20.1460.20">
    <property type="match status" value="1"/>
</dbReference>
<evidence type="ECO:0000313" key="9">
    <source>
        <dbReference type="EMBL" id="TET44843.1"/>
    </source>
</evidence>
<evidence type="ECO:0000256" key="1">
    <source>
        <dbReference type="ARBA" id="ARBA00004141"/>
    </source>
</evidence>
<evidence type="ECO:0000256" key="6">
    <source>
        <dbReference type="ARBA" id="ARBA00023065"/>
    </source>
</evidence>
<dbReference type="PANTHER" id="PTHR11629:SF63">
    <property type="entry name" value="V-TYPE PROTON ATPASE SUBUNIT A"/>
    <property type="match status" value="1"/>
</dbReference>
<dbReference type="GO" id="GO:0051117">
    <property type="term" value="F:ATPase binding"/>
    <property type="evidence" value="ECO:0007669"/>
    <property type="project" value="TreeGrafter"/>
</dbReference>
<comment type="similarity">
    <text evidence="2">Belongs to the V-ATPase 116 kDa subunit family.</text>
</comment>
<proteinExistence type="inferred from homology"/>
<feature type="transmembrane region" description="Helical" evidence="8">
    <location>
        <begin position="486"/>
        <end position="504"/>
    </location>
</feature>
<gene>
    <name evidence="9" type="ORF">E3J62_09310</name>
</gene>
<comment type="caution">
    <text evidence="9">The sequence shown here is derived from an EMBL/GenBank/DDBJ whole genome shotgun (WGS) entry which is preliminary data.</text>
</comment>
<dbReference type="GO" id="GO:0033179">
    <property type="term" value="C:proton-transporting V-type ATPase, V0 domain"/>
    <property type="evidence" value="ECO:0007669"/>
    <property type="project" value="InterPro"/>
</dbReference>
<dbReference type="Gene3D" id="3.30.70.2750">
    <property type="match status" value="1"/>
</dbReference>
<dbReference type="AlphaFoldDB" id="A0A523UQN1"/>
<evidence type="ECO:0000256" key="8">
    <source>
        <dbReference type="SAM" id="Phobius"/>
    </source>
</evidence>
<dbReference type="GO" id="GO:0007035">
    <property type="term" value="P:vacuolar acidification"/>
    <property type="evidence" value="ECO:0007669"/>
    <property type="project" value="TreeGrafter"/>
</dbReference>
<evidence type="ECO:0000256" key="3">
    <source>
        <dbReference type="ARBA" id="ARBA00022448"/>
    </source>
</evidence>
<reference evidence="9 10" key="1">
    <citation type="submission" date="2019-03" db="EMBL/GenBank/DDBJ databases">
        <title>Metabolic potential of uncultured bacteria and archaea associated with petroleum seepage in deep-sea sediments.</title>
        <authorList>
            <person name="Dong X."/>
            <person name="Hubert C."/>
        </authorList>
    </citation>
    <scope>NUCLEOTIDE SEQUENCE [LARGE SCALE GENOMIC DNA]</scope>
    <source>
        <strain evidence="9">E44_bin18</strain>
    </source>
</reference>
<keyword evidence="3" id="KW-0813">Transport</keyword>
<feature type="transmembrane region" description="Helical" evidence="8">
    <location>
        <begin position="362"/>
        <end position="388"/>
    </location>
</feature>
<dbReference type="EMBL" id="SOJN01000108">
    <property type="protein sequence ID" value="TET44843.1"/>
    <property type="molecule type" value="Genomic_DNA"/>
</dbReference>
<evidence type="ECO:0000313" key="10">
    <source>
        <dbReference type="Proteomes" id="UP000315525"/>
    </source>
</evidence>
<feature type="transmembrane region" description="Helical" evidence="8">
    <location>
        <begin position="550"/>
        <end position="571"/>
    </location>
</feature>
<keyword evidence="5 8" id="KW-1133">Transmembrane helix</keyword>
<dbReference type="Gene3D" id="3.30.70.2170">
    <property type="match status" value="1"/>
</dbReference>
<evidence type="ECO:0000256" key="5">
    <source>
        <dbReference type="ARBA" id="ARBA00022989"/>
    </source>
</evidence>